<evidence type="ECO:0000313" key="6">
    <source>
        <dbReference type="EMBL" id="CAD7245225.1"/>
    </source>
</evidence>
<feature type="compositionally biased region" description="Polar residues" evidence="4">
    <location>
        <begin position="146"/>
        <end position="158"/>
    </location>
</feature>
<dbReference type="PANTHER" id="PTHR31684:SF2">
    <property type="entry name" value="COILED-COIL DOMAIN-CONTAINING PROTEIN 43"/>
    <property type="match status" value="1"/>
</dbReference>
<accession>A0A7R9A6C3</accession>
<keyword evidence="7" id="KW-1185">Reference proteome</keyword>
<evidence type="ECO:0000256" key="2">
    <source>
        <dbReference type="ARBA" id="ARBA00016648"/>
    </source>
</evidence>
<comment type="similarity">
    <text evidence="1">Belongs to the CCDC43 family.</text>
</comment>
<feature type="domain" description="CCDC43 PWI-like" evidence="5">
    <location>
        <begin position="1"/>
        <end position="72"/>
    </location>
</feature>
<proteinExistence type="inferred from homology"/>
<dbReference type="EMBL" id="LR900323">
    <property type="protein sequence ID" value="CAD7245225.1"/>
    <property type="molecule type" value="Genomic_DNA"/>
</dbReference>
<dbReference type="EMBL" id="CAJPEV010000806">
    <property type="protein sequence ID" value="CAG0888702.1"/>
    <property type="molecule type" value="Genomic_DNA"/>
</dbReference>
<dbReference type="InterPro" id="IPR058771">
    <property type="entry name" value="PWI_CCDC43"/>
</dbReference>
<feature type="region of interest" description="Disordered" evidence="4">
    <location>
        <begin position="136"/>
        <end position="212"/>
    </location>
</feature>
<evidence type="ECO:0000313" key="7">
    <source>
        <dbReference type="Proteomes" id="UP000677054"/>
    </source>
</evidence>
<feature type="compositionally biased region" description="Basic and acidic residues" evidence="4">
    <location>
        <begin position="162"/>
        <end position="199"/>
    </location>
</feature>
<dbReference type="Proteomes" id="UP000677054">
    <property type="component" value="Unassembled WGS sequence"/>
</dbReference>
<feature type="compositionally biased region" description="Basic residues" evidence="4">
    <location>
        <begin position="200"/>
        <end position="212"/>
    </location>
</feature>
<dbReference type="Pfam" id="PF26091">
    <property type="entry name" value="PWI_CCDC43"/>
    <property type="match status" value="1"/>
</dbReference>
<organism evidence="6">
    <name type="scientific">Darwinula stevensoni</name>
    <dbReference type="NCBI Taxonomy" id="69355"/>
    <lineage>
        <taxon>Eukaryota</taxon>
        <taxon>Metazoa</taxon>
        <taxon>Ecdysozoa</taxon>
        <taxon>Arthropoda</taxon>
        <taxon>Crustacea</taxon>
        <taxon>Oligostraca</taxon>
        <taxon>Ostracoda</taxon>
        <taxon>Podocopa</taxon>
        <taxon>Podocopida</taxon>
        <taxon>Darwinulocopina</taxon>
        <taxon>Darwinuloidea</taxon>
        <taxon>Darwinulidae</taxon>
        <taxon>Darwinula</taxon>
    </lineage>
</organism>
<keyword evidence="3" id="KW-0175">Coiled coil</keyword>
<dbReference type="InterPro" id="IPR037666">
    <property type="entry name" value="CCDC43"/>
</dbReference>
<evidence type="ECO:0000256" key="1">
    <source>
        <dbReference type="ARBA" id="ARBA00005305"/>
    </source>
</evidence>
<name>A0A7R9A6C3_9CRUS</name>
<dbReference type="PANTHER" id="PTHR31684">
    <property type="entry name" value="COILED-COIL DOMAIN-CONTAINING PROTEIN 43"/>
    <property type="match status" value="1"/>
</dbReference>
<dbReference type="AlphaFoldDB" id="A0A7R9A6C3"/>
<gene>
    <name evidence="6" type="ORF">DSTB1V02_LOCUS5099</name>
</gene>
<reference evidence="6" key="1">
    <citation type="submission" date="2020-11" db="EMBL/GenBank/DDBJ databases">
        <authorList>
            <person name="Tran Van P."/>
        </authorList>
    </citation>
    <scope>NUCLEOTIDE SEQUENCE</scope>
</reference>
<sequence length="212" mass="24655">MEDEKEFKSWLVDRVRDLSADESVMVPYIEGILEGEETLDEKRDALQAILAELGDEEMDICEEILKRWSFAHGKGDDTEREGAKAMEVKDIEERIHEIMEQQAQSIVAVKQRTQEEQEMRDAILTQYGVLSDEEEIVAEEGEKSSSSDLSLVPKNTNAEVIARMEKEKREKAKLEAEKKKQQDKLNREKQKQEATERKEKEKKRTQKGEKKR</sequence>
<evidence type="ECO:0000259" key="5">
    <source>
        <dbReference type="Pfam" id="PF26091"/>
    </source>
</evidence>
<dbReference type="OrthoDB" id="2187466at2759"/>
<protein>
    <recommendedName>
        <fullName evidence="2">Coiled-coil domain-containing protein 43</fullName>
    </recommendedName>
</protein>
<evidence type="ECO:0000256" key="4">
    <source>
        <dbReference type="SAM" id="MobiDB-lite"/>
    </source>
</evidence>
<evidence type="ECO:0000256" key="3">
    <source>
        <dbReference type="ARBA" id="ARBA00023054"/>
    </source>
</evidence>